<dbReference type="InterPro" id="IPR001261">
    <property type="entry name" value="ArgE/DapE_CS"/>
</dbReference>
<dbReference type="KEGG" id="acp:A2cp1_3969"/>
<dbReference type="PANTHER" id="PTHR43808">
    <property type="entry name" value="ACETYLORNITHINE DEACETYLASE"/>
    <property type="match status" value="1"/>
</dbReference>
<dbReference type="EC" id="3.5.1.18" evidence="6"/>
<dbReference type="HOGENOM" id="CLU_021802_1_0_7"/>
<evidence type="ECO:0000256" key="1">
    <source>
        <dbReference type="ARBA" id="ARBA00001947"/>
    </source>
</evidence>
<dbReference type="Gene3D" id="3.40.630.10">
    <property type="entry name" value="Zn peptidases"/>
    <property type="match status" value="1"/>
</dbReference>
<keyword evidence="9" id="KW-1185">Reference proteome</keyword>
<keyword evidence="2" id="KW-0479">Metal-binding</keyword>
<dbReference type="Pfam" id="PF01546">
    <property type="entry name" value="Peptidase_M20"/>
    <property type="match status" value="1"/>
</dbReference>
<accession>B8J8K4</accession>
<dbReference type="PANTHER" id="PTHR43808:SF31">
    <property type="entry name" value="N-ACETYL-L-CITRULLINE DEACETYLASE"/>
    <property type="match status" value="1"/>
</dbReference>
<dbReference type="InterPro" id="IPR036264">
    <property type="entry name" value="Bact_exopeptidase_dim_dom"/>
</dbReference>
<evidence type="ECO:0000313" key="9">
    <source>
        <dbReference type="Proteomes" id="UP000007089"/>
    </source>
</evidence>
<evidence type="ECO:0000256" key="2">
    <source>
        <dbReference type="ARBA" id="ARBA00022723"/>
    </source>
</evidence>
<sequence>MDPATAELAEALARRTEALCGVLSPIGHERALCDQVEAWARALGLGVRRVKDSLVVQVDAGAGAEAAREGRPRVALCGHLDTVPVHEDDRGPPRREGGRLIAPGSSDMKGGLALMMEVAERLPRAERFCELLLVFYAREEGPYLENELADVLHAADELAGTELALCLEPTDNVLQLGCVGSIHATFTFEGRAAHSARPWQGENAVHRAGALLAELHARAPREAVSGGLVFREVTSVTRIEGGRARNVVPDRCTLNVNHRFAPDRTLQQASAELRALGERVGAEVELTDLSPACPAYADHPLVRRLLERTGVAAEPKQAWTDVARLAAHGIPAVNLGPGATAQAHQRGEWVELAALERGYRLLERFLRA</sequence>
<dbReference type="Gene3D" id="3.30.70.360">
    <property type="match status" value="1"/>
</dbReference>
<dbReference type="GO" id="GO:0006526">
    <property type="term" value="P:L-arginine biosynthetic process"/>
    <property type="evidence" value="ECO:0007669"/>
    <property type="project" value="TreeGrafter"/>
</dbReference>
<protein>
    <recommendedName>
        <fullName evidence="6">Succinyl-diaminopimelate desuccinylase</fullName>
        <ecNumber evidence="6">3.5.1.18</ecNumber>
    </recommendedName>
</protein>
<dbReference type="GO" id="GO:0008777">
    <property type="term" value="F:acetylornithine deacetylase activity"/>
    <property type="evidence" value="ECO:0007669"/>
    <property type="project" value="TreeGrafter"/>
</dbReference>
<dbReference type="Pfam" id="PF07687">
    <property type="entry name" value="M20_dimer"/>
    <property type="match status" value="1"/>
</dbReference>
<comment type="cofactor">
    <cofactor evidence="1">
        <name>Zn(2+)</name>
        <dbReference type="ChEBI" id="CHEBI:29105"/>
    </cofactor>
</comment>
<keyword evidence="4" id="KW-0862">Zinc</keyword>
<proteinExistence type="predicted"/>
<keyword evidence="5" id="KW-0170">Cobalt</keyword>
<evidence type="ECO:0000259" key="7">
    <source>
        <dbReference type="Pfam" id="PF07687"/>
    </source>
</evidence>
<dbReference type="Proteomes" id="UP000007089">
    <property type="component" value="Chromosome"/>
</dbReference>
<dbReference type="SUPFAM" id="SSF53187">
    <property type="entry name" value="Zn-dependent exopeptidases"/>
    <property type="match status" value="1"/>
</dbReference>
<dbReference type="InterPro" id="IPR002933">
    <property type="entry name" value="Peptidase_M20"/>
</dbReference>
<gene>
    <name evidence="8" type="ordered locus">A2cp1_3969</name>
</gene>
<evidence type="ECO:0000256" key="6">
    <source>
        <dbReference type="NCBIfam" id="TIGR01900"/>
    </source>
</evidence>
<evidence type="ECO:0000313" key="8">
    <source>
        <dbReference type="EMBL" id="ACL67290.1"/>
    </source>
</evidence>
<evidence type="ECO:0000256" key="4">
    <source>
        <dbReference type="ARBA" id="ARBA00022833"/>
    </source>
</evidence>
<name>B8J8K4_ANAD2</name>
<feature type="domain" description="Peptidase M20 dimerisation" evidence="7">
    <location>
        <begin position="180"/>
        <end position="278"/>
    </location>
</feature>
<evidence type="ECO:0000256" key="5">
    <source>
        <dbReference type="ARBA" id="ARBA00023285"/>
    </source>
</evidence>
<dbReference type="InterPro" id="IPR011650">
    <property type="entry name" value="Peptidase_M20_dimer"/>
</dbReference>
<dbReference type="RefSeq" id="WP_015935018.1">
    <property type="nucleotide sequence ID" value="NC_011891.1"/>
</dbReference>
<reference evidence="8" key="1">
    <citation type="submission" date="2009-01" db="EMBL/GenBank/DDBJ databases">
        <title>Complete sequence of Anaeromyxobacter dehalogenans 2CP-1.</title>
        <authorList>
            <consortium name="US DOE Joint Genome Institute"/>
            <person name="Lucas S."/>
            <person name="Copeland A."/>
            <person name="Lapidus A."/>
            <person name="Glavina del Rio T."/>
            <person name="Dalin E."/>
            <person name="Tice H."/>
            <person name="Bruce D."/>
            <person name="Goodwin L."/>
            <person name="Pitluck S."/>
            <person name="Saunders E."/>
            <person name="Brettin T."/>
            <person name="Detter J.C."/>
            <person name="Han C."/>
            <person name="Larimer F."/>
            <person name="Land M."/>
            <person name="Hauser L."/>
            <person name="Kyrpides N."/>
            <person name="Ovchinnikova G."/>
            <person name="Beliaev A.S."/>
            <person name="Richardson P."/>
        </authorList>
    </citation>
    <scope>NUCLEOTIDE SEQUENCE</scope>
    <source>
        <strain evidence="8">2CP-1</strain>
    </source>
</reference>
<dbReference type="GO" id="GO:0046872">
    <property type="term" value="F:metal ion binding"/>
    <property type="evidence" value="ECO:0007669"/>
    <property type="project" value="UniProtKB-KW"/>
</dbReference>
<dbReference type="GO" id="GO:0009014">
    <property type="term" value="F:succinyl-diaminopimelate desuccinylase activity"/>
    <property type="evidence" value="ECO:0007669"/>
    <property type="project" value="UniProtKB-UniRule"/>
</dbReference>
<dbReference type="InterPro" id="IPR050072">
    <property type="entry name" value="Peptidase_M20A"/>
</dbReference>
<dbReference type="EMBL" id="CP001359">
    <property type="protein sequence ID" value="ACL67290.1"/>
    <property type="molecule type" value="Genomic_DNA"/>
</dbReference>
<dbReference type="NCBIfam" id="TIGR01900">
    <property type="entry name" value="dapE-gram_pos"/>
    <property type="match status" value="1"/>
</dbReference>
<organism evidence="8 9">
    <name type="scientific">Anaeromyxobacter dehalogenans (strain ATCC BAA-258 / DSM 21875 / 2CP-1)</name>
    <dbReference type="NCBI Taxonomy" id="455488"/>
    <lineage>
        <taxon>Bacteria</taxon>
        <taxon>Pseudomonadati</taxon>
        <taxon>Myxococcota</taxon>
        <taxon>Myxococcia</taxon>
        <taxon>Myxococcales</taxon>
        <taxon>Cystobacterineae</taxon>
        <taxon>Anaeromyxobacteraceae</taxon>
        <taxon>Anaeromyxobacter</taxon>
    </lineage>
</organism>
<dbReference type="PROSITE" id="PS00758">
    <property type="entry name" value="ARGE_DAPE_CPG2_1"/>
    <property type="match status" value="1"/>
</dbReference>
<dbReference type="AlphaFoldDB" id="B8J8K4"/>
<evidence type="ECO:0000256" key="3">
    <source>
        <dbReference type="ARBA" id="ARBA00022801"/>
    </source>
</evidence>
<keyword evidence="3" id="KW-0378">Hydrolase</keyword>
<dbReference type="InterPro" id="IPR010174">
    <property type="entry name" value="Succinyl-DAP_deSuclase_DapE"/>
</dbReference>
<dbReference type="SUPFAM" id="SSF55031">
    <property type="entry name" value="Bacterial exopeptidase dimerisation domain"/>
    <property type="match status" value="1"/>
</dbReference>
<dbReference type="GO" id="GO:0009089">
    <property type="term" value="P:lysine biosynthetic process via diaminopimelate"/>
    <property type="evidence" value="ECO:0007669"/>
    <property type="project" value="UniProtKB-UniRule"/>
</dbReference>